<dbReference type="InterPro" id="IPR036812">
    <property type="entry name" value="NAD(P)_OxRdtase_dom_sf"/>
</dbReference>
<dbReference type="PRINTS" id="PR00069">
    <property type="entry name" value="ALDKETRDTASE"/>
</dbReference>
<sequence length="298" mass="33513">MTHPTSEERRESIMRYQKLGNTQVSIPVIGQGTWKFGEHEKNEQQEIESLRFGMAQGLTLIDTAEEYAAGGSEKVVGKAIQDVRNEVFLVTKVSAKHCSYEGVLQAAEGSLERLRTQYIDLYLQHWPSEEYDVSETMAAMAELVNKGLVKHVGVSNFNVPLLQEAQRHLGNVPLACNQVAYHVNDRYIETEILPYCREQGITVMGYSPFGYAPKVFGGNGFPEAGSKERELLDAIANKYHASAYQVALNWVLRQDGVVTIPKAASKEHILDNLHALDWTLDQEDLEKLDLMFPVQRSE</sequence>
<name>A0ABW1IKP9_9BACL</name>
<evidence type="ECO:0000259" key="1">
    <source>
        <dbReference type="Pfam" id="PF00248"/>
    </source>
</evidence>
<dbReference type="PROSITE" id="PS00062">
    <property type="entry name" value="ALDOKETO_REDUCTASE_2"/>
    <property type="match status" value="1"/>
</dbReference>
<accession>A0ABW1IKP9</accession>
<keyword evidence="3" id="KW-1185">Reference proteome</keyword>
<dbReference type="Gene3D" id="3.20.20.100">
    <property type="entry name" value="NADP-dependent oxidoreductase domain"/>
    <property type="match status" value="1"/>
</dbReference>
<gene>
    <name evidence="2" type="ORF">ACFPXP_03840</name>
</gene>
<dbReference type="Proteomes" id="UP001596250">
    <property type="component" value="Unassembled WGS sequence"/>
</dbReference>
<evidence type="ECO:0000313" key="3">
    <source>
        <dbReference type="Proteomes" id="UP001596250"/>
    </source>
</evidence>
<dbReference type="PANTHER" id="PTHR43638:SF3">
    <property type="entry name" value="ALDEHYDE REDUCTASE"/>
    <property type="match status" value="1"/>
</dbReference>
<organism evidence="2 3">
    <name type="scientific">Marinicrinis lubricantis</name>
    <dbReference type="NCBI Taxonomy" id="2086470"/>
    <lineage>
        <taxon>Bacteria</taxon>
        <taxon>Bacillati</taxon>
        <taxon>Bacillota</taxon>
        <taxon>Bacilli</taxon>
        <taxon>Bacillales</taxon>
        <taxon>Paenibacillaceae</taxon>
    </lineage>
</organism>
<evidence type="ECO:0000313" key="2">
    <source>
        <dbReference type="EMBL" id="MFC5985569.1"/>
    </source>
</evidence>
<dbReference type="InterPro" id="IPR018170">
    <property type="entry name" value="Aldo/ket_reductase_CS"/>
</dbReference>
<dbReference type="SUPFAM" id="SSF51430">
    <property type="entry name" value="NAD(P)-linked oxidoreductase"/>
    <property type="match status" value="1"/>
</dbReference>
<dbReference type="InterPro" id="IPR020471">
    <property type="entry name" value="AKR"/>
</dbReference>
<proteinExistence type="predicted"/>
<feature type="domain" description="NADP-dependent oxidoreductase" evidence="1">
    <location>
        <begin position="29"/>
        <end position="289"/>
    </location>
</feature>
<dbReference type="InterPro" id="IPR023210">
    <property type="entry name" value="NADP_OxRdtase_dom"/>
</dbReference>
<protein>
    <submittedName>
        <fullName evidence="2">Aldo/keto reductase</fullName>
    </submittedName>
</protein>
<dbReference type="PANTHER" id="PTHR43638">
    <property type="entry name" value="OXIDOREDUCTASE, ALDO/KETO REDUCTASE FAMILY PROTEIN"/>
    <property type="match status" value="1"/>
</dbReference>
<dbReference type="Pfam" id="PF00248">
    <property type="entry name" value="Aldo_ket_red"/>
    <property type="match status" value="1"/>
</dbReference>
<dbReference type="RefSeq" id="WP_379892536.1">
    <property type="nucleotide sequence ID" value="NZ_CBCSCT010000018.1"/>
</dbReference>
<dbReference type="PIRSF" id="PIRSF000097">
    <property type="entry name" value="AKR"/>
    <property type="match status" value="1"/>
</dbReference>
<dbReference type="EMBL" id="JBHSQV010000028">
    <property type="protein sequence ID" value="MFC5985569.1"/>
    <property type="molecule type" value="Genomic_DNA"/>
</dbReference>
<comment type="caution">
    <text evidence="2">The sequence shown here is derived from an EMBL/GenBank/DDBJ whole genome shotgun (WGS) entry which is preliminary data.</text>
</comment>
<reference evidence="3" key="1">
    <citation type="journal article" date="2019" name="Int. J. Syst. Evol. Microbiol.">
        <title>The Global Catalogue of Microorganisms (GCM) 10K type strain sequencing project: providing services to taxonomists for standard genome sequencing and annotation.</title>
        <authorList>
            <consortium name="The Broad Institute Genomics Platform"/>
            <consortium name="The Broad Institute Genome Sequencing Center for Infectious Disease"/>
            <person name="Wu L."/>
            <person name="Ma J."/>
        </authorList>
    </citation>
    <scope>NUCLEOTIDE SEQUENCE [LARGE SCALE GENOMIC DNA]</scope>
    <source>
        <strain evidence="3">CCM 8749</strain>
    </source>
</reference>